<evidence type="ECO:0000313" key="2">
    <source>
        <dbReference type="Proteomes" id="UP001595640"/>
    </source>
</evidence>
<gene>
    <name evidence="1" type="ORF">ACFOEI_13865</name>
</gene>
<comment type="caution">
    <text evidence="1">The sequence shown here is derived from an EMBL/GenBank/DDBJ whole genome shotgun (WGS) entry which is preliminary data.</text>
</comment>
<evidence type="ECO:0000313" key="1">
    <source>
        <dbReference type="EMBL" id="MFC3293137.1"/>
    </source>
</evidence>
<dbReference type="EMBL" id="JBHRUH010000031">
    <property type="protein sequence ID" value="MFC3293137.1"/>
    <property type="molecule type" value="Genomic_DNA"/>
</dbReference>
<sequence>MPSIDVVVQLSADECLRHYRGEVQSVYATSVDGRRVLFPARALRRILRRDGVNGVFRLVFTEDGRFESITALRSASG</sequence>
<reference evidence="2" key="1">
    <citation type="journal article" date="2019" name="Int. J. Syst. Evol. Microbiol.">
        <title>The Global Catalogue of Microorganisms (GCM) 10K type strain sequencing project: providing services to taxonomists for standard genome sequencing and annotation.</title>
        <authorList>
            <consortium name="The Broad Institute Genomics Platform"/>
            <consortium name="The Broad Institute Genome Sequencing Center for Infectious Disease"/>
            <person name="Wu L."/>
            <person name="Ma J."/>
        </authorList>
    </citation>
    <scope>NUCLEOTIDE SEQUENCE [LARGE SCALE GENOMIC DNA]</scope>
    <source>
        <strain evidence="2">KCTC 12847</strain>
    </source>
</reference>
<dbReference type="Pfam" id="PF11197">
    <property type="entry name" value="DUF2835"/>
    <property type="match status" value="1"/>
</dbReference>
<accession>A0ABV7M4F3</accession>
<proteinExistence type="predicted"/>
<protein>
    <submittedName>
        <fullName evidence="1">DUF2835 family protein</fullName>
    </submittedName>
</protein>
<keyword evidence="2" id="KW-1185">Reference proteome</keyword>
<dbReference type="RefSeq" id="WP_026300441.1">
    <property type="nucleotide sequence ID" value="NZ_BMXD01000001.1"/>
</dbReference>
<organism evidence="1 2">
    <name type="scientific">Modicisalibacter luteus</name>
    <dbReference type="NCBI Taxonomy" id="453962"/>
    <lineage>
        <taxon>Bacteria</taxon>
        <taxon>Pseudomonadati</taxon>
        <taxon>Pseudomonadota</taxon>
        <taxon>Gammaproteobacteria</taxon>
        <taxon>Oceanospirillales</taxon>
        <taxon>Halomonadaceae</taxon>
        <taxon>Modicisalibacter</taxon>
    </lineage>
</organism>
<dbReference type="Proteomes" id="UP001595640">
    <property type="component" value="Unassembled WGS sequence"/>
</dbReference>
<name>A0ABV7M4F3_9GAMM</name>
<dbReference type="InterPro" id="IPR021363">
    <property type="entry name" value="DUF2835"/>
</dbReference>